<keyword evidence="10" id="KW-0915">Sodium</keyword>
<keyword evidence="2 10" id="KW-1003">Cell membrane</keyword>
<feature type="transmembrane region" description="Helical" evidence="10">
    <location>
        <begin position="48"/>
        <end position="67"/>
    </location>
</feature>
<evidence type="ECO:0000256" key="1">
    <source>
        <dbReference type="ARBA" id="ARBA00004651"/>
    </source>
</evidence>
<evidence type="ECO:0000256" key="11">
    <source>
        <dbReference type="SAM" id="MobiDB-lite"/>
    </source>
</evidence>
<protein>
    <recommendedName>
        <fullName evidence="10">Fluoride-specific ion channel FluC</fullName>
    </recommendedName>
</protein>
<keyword evidence="6 10" id="KW-0407">Ion channel</keyword>
<evidence type="ECO:0000313" key="12">
    <source>
        <dbReference type="EMBL" id="MBB4683101.1"/>
    </source>
</evidence>
<evidence type="ECO:0000256" key="8">
    <source>
        <dbReference type="ARBA" id="ARBA00035585"/>
    </source>
</evidence>
<dbReference type="GO" id="GO:0140114">
    <property type="term" value="P:cellular detoxification of fluoride"/>
    <property type="evidence" value="ECO:0007669"/>
    <property type="project" value="UniProtKB-UniRule"/>
</dbReference>
<dbReference type="GO" id="GO:0005886">
    <property type="term" value="C:plasma membrane"/>
    <property type="evidence" value="ECO:0007669"/>
    <property type="project" value="UniProtKB-SubCell"/>
</dbReference>
<feature type="transmembrane region" description="Helical" evidence="10">
    <location>
        <begin position="111"/>
        <end position="129"/>
    </location>
</feature>
<dbReference type="AlphaFoldDB" id="A0A840ILA1"/>
<evidence type="ECO:0000256" key="10">
    <source>
        <dbReference type="HAMAP-Rule" id="MF_00454"/>
    </source>
</evidence>
<evidence type="ECO:0000256" key="5">
    <source>
        <dbReference type="ARBA" id="ARBA00023136"/>
    </source>
</evidence>
<keyword evidence="10" id="KW-0813">Transport</keyword>
<comment type="activity regulation">
    <text evidence="10">Na(+) is not transported, but it plays an essential structural role and its presence is essential for fluoride channel function.</text>
</comment>
<proteinExistence type="inferred from homology"/>
<accession>A0A840ILA1</accession>
<dbReference type="InterPro" id="IPR003691">
    <property type="entry name" value="FluC"/>
</dbReference>
<evidence type="ECO:0000256" key="4">
    <source>
        <dbReference type="ARBA" id="ARBA00022989"/>
    </source>
</evidence>
<keyword evidence="10" id="KW-0479">Metal-binding</keyword>
<feature type="binding site" evidence="10">
    <location>
        <position position="122"/>
    </location>
    <ligand>
        <name>Na(+)</name>
        <dbReference type="ChEBI" id="CHEBI:29101"/>
        <note>structural</note>
    </ligand>
</feature>
<dbReference type="PANTHER" id="PTHR28259:SF1">
    <property type="entry name" value="FLUORIDE EXPORT PROTEIN 1-RELATED"/>
    <property type="match status" value="1"/>
</dbReference>
<reference evidence="12 13" key="1">
    <citation type="submission" date="2020-08" db="EMBL/GenBank/DDBJ databases">
        <title>Sequencing the genomes of 1000 actinobacteria strains.</title>
        <authorList>
            <person name="Klenk H.-P."/>
        </authorList>
    </citation>
    <scope>NUCLEOTIDE SEQUENCE [LARGE SCALE GENOMIC DNA]</scope>
    <source>
        <strain evidence="12 13">DSM 45859</strain>
    </source>
</reference>
<comment type="function">
    <text evidence="9 10">Fluoride-specific ion channel. Important for reducing fluoride concentration in the cell, thus reducing its toxicity.</text>
</comment>
<dbReference type="EMBL" id="JACHMG010000001">
    <property type="protein sequence ID" value="MBB4683101.1"/>
    <property type="molecule type" value="Genomic_DNA"/>
</dbReference>
<dbReference type="GO" id="GO:0062054">
    <property type="term" value="F:fluoride channel activity"/>
    <property type="evidence" value="ECO:0007669"/>
    <property type="project" value="UniProtKB-UniRule"/>
</dbReference>
<keyword evidence="3 10" id="KW-0812">Transmembrane</keyword>
<gene>
    <name evidence="10" type="primary">fluC</name>
    <name evidence="10" type="synonym">crcB</name>
    <name evidence="12" type="ORF">BJY18_000586</name>
</gene>
<keyword evidence="13" id="KW-1185">Reference proteome</keyword>
<dbReference type="PANTHER" id="PTHR28259">
    <property type="entry name" value="FLUORIDE EXPORT PROTEIN 1-RELATED"/>
    <property type="match status" value="1"/>
</dbReference>
<comment type="similarity">
    <text evidence="7 10">Belongs to the fluoride channel Fluc/FEX (TC 1.A.43) family.</text>
</comment>
<evidence type="ECO:0000256" key="3">
    <source>
        <dbReference type="ARBA" id="ARBA00022692"/>
    </source>
</evidence>
<dbReference type="Proteomes" id="UP000581769">
    <property type="component" value="Unassembled WGS sequence"/>
</dbReference>
<evidence type="ECO:0000256" key="7">
    <source>
        <dbReference type="ARBA" id="ARBA00035120"/>
    </source>
</evidence>
<keyword evidence="10" id="KW-0406">Ion transport</keyword>
<evidence type="ECO:0000256" key="9">
    <source>
        <dbReference type="ARBA" id="ARBA00049940"/>
    </source>
</evidence>
<feature type="binding site" evidence="10">
    <location>
        <position position="119"/>
    </location>
    <ligand>
        <name>Na(+)</name>
        <dbReference type="ChEBI" id="CHEBI:29101"/>
        <note>structural</note>
    </ligand>
</feature>
<keyword evidence="4 10" id="KW-1133">Transmembrane helix</keyword>
<feature type="transmembrane region" description="Helical" evidence="10">
    <location>
        <begin position="79"/>
        <end position="99"/>
    </location>
</feature>
<name>A0A840ILA1_9PSEU</name>
<feature type="region of interest" description="Disordered" evidence="11">
    <location>
        <begin position="1"/>
        <end position="32"/>
    </location>
</feature>
<evidence type="ECO:0000256" key="6">
    <source>
        <dbReference type="ARBA" id="ARBA00023303"/>
    </source>
</evidence>
<organism evidence="12 13">
    <name type="scientific">Amycolatopsis jiangsuensis</name>
    <dbReference type="NCBI Taxonomy" id="1181879"/>
    <lineage>
        <taxon>Bacteria</taxon>
        <taxon>Bacillati</taxon>
        <taxon>Actinomycetota</taxon>
        <taxon>Actinomycetes</taxon>
        <taxon>Pseudonocardiales</taxon>
        <taxon>Pseudonocardiaceae</taxon>
        <taxon>Amycolatopsis</taxon>
    </lineage>
</organism>
<dbReference type="RefSeq" id="WP_312873714.1">
    <property type="nucleotide sequence ID" value="NZ_JACHMG010000001.1"/>
</dbReference>
<evidence type="ECO:0000256" key="2">
    <source>
        <dbReference type="ARBA" id="ARBA00022475"/>
    </source>
</evidence>
<comment type="subcellular location">
    <subcellularLocation>
        <location evidence="1 10">Cell membrane</location>
        <topology evidence="1 10">Multi-pass membrane protein</topology>
    </subcellularLocation>
</comment>
<comment type="caution">
    <text evidence="12">The sequence shown here is derived from an EMBL/GenBank/DDBJ whole genome shotgun (WGS) entry which is preliminary data.</text>
</comment>
<dbReference type="GO" id="GO:0046872">
    <property type="term" value="F:metal ion binding"/>
    <property type="evidence" value="ECO:0007669"/>
    <property type="project" value="UniProtKB-KW"/>
</dbReference>
<sequence>MPDEFGPGNPVPDPLPEAGQSSGEPIDPDVDLRDPVQRTELVRRHGPVLGAIALGGGLGAVARYGLARAVPAAPGGFPWATLLTNVAGCFLIGVLMVLVTEAWQAHRLVRPFLGVGILGGFTTFSTYVVETRGLLGPGSVPLAFGYLAGTLAAALLAVVLGHAVTRRAVLGRTEVAGR</sequence>
<evidence type="ECO:0000313" key="13">
    <source>
        <dbReference type="Proteomes" id="UP000581769"/>
    </source>
</evidence>
<comment type="catalytic activity">
    <reaction evidence="8">
        <text>fluoride(in) = fluoride(out)</text>
        <dbReference type="Rhea" id="RHEA:76159"/>
        <dbReference type="ChEBI" id="CHEBI:17051"/>
    </reaction>
    <physiologicalReaction direction="left-to-right" evidence="8">
        <dbReference type="Rhea" id="RHEA:76160"/>
    </physiologicalReaction>
</comment>
<keyword evidence="5 10" id="KW-0472">Membrane</keyword>
<dbReference type="HAMAP" id="MF_00454">
    <property type="entry name" value="FluC"/>
    <property type="match status" value="1"/>
</dbReference>
<feature type="transmembrane region" description="Helical" evidence="10">
    <location>
        <begin position="141"/>
        <end position="164"/>
    </location>
</feature>
<dbReference type="Pfam" id="PF02537">
    <property type="entry name" value="CRCB"/>
    <property type="match status" value="1"/>
</dbReference>